<dbReference type="InterPro" id="IPR018968">
    <property type="entry name" value="Phasin"/>
</dbReference>
<sequence length="115" mass="12837">MNDMPVPFFEPMRPAIASLAKTNQVVIGQWEKWLTLGMSSFKAYVDLGLAQAKVALKVTDPRSAHEFSDSQFAVLSFVGHQMMDDGRALAEWGVDCCCQANRLGRENALRILFKD</sequence>
<feature type="domain" description="Phasin" evidence="1">
    <location>
        <begin position="13"/>
        <end position="93"/>
    </location>
</feature>
<dbReference type="Pfam" id="PF09361">
    <property type="entry name" value="Phasin_2"/>
    <property type="match status" value="1"/>
</dbReference>
<evidence type="ECO:0000313" key="2">
    <source>
        <dbReference type="EMBL" id="CDI02006.1"/>
    </source>
</evidence>
<evidence type="ECO:0000259" key="1">
    <source>
        <dbReference type="Pfam" id="PF09361"/>
    </source>
</evidence>
<comment type="caution">
    <text evidence="2">The sequence shown here is derived from an EMBL/GenBank/DDBJ whole genome shotgun (WGS) entry which is preliminary data.</text>
</comment>
<proteinExistence type="predicted"/>
<organism evidence="2 3">
    <name type="scientific">Candidatus Competibacter denitrificans Run_A_D11</name>
    <dbReference type="NCBI Taxonomy" id="1400863"/>
    <lineage>
        <taxon>Bacteria</taxon>
        <taxon>Pseudomonadati</taxon>
        <taxon>Pseudomonadota</taxon>
        <taxon>Gammaproteobacteria</taxon>
        <taxon>Candidatus Competibacteraceae</taxon>
        <taxon>Candidatus Competibacter</taxon>
    </lineage>
</organism>
<accession>W6M350</accession>
<dbReference type="RefSeq" id="WP_048671671.1">
    <property type="nucleotide sequence ID" value="NZ_CBTJ020000029.1"/>
</dbReference>
<name>W6M350_9GAMM</name>
<keyword evidence="3" id="KW-1185">Reference proteome</keyword>
<dbReference type="OrthoDB" id="6197742at2"/>
<gene>
    <name evidence="2" type="ORF">BN873_230021</name>
</gene>
<dbReference type="EMBL" id="CBTJ020000029">
    <property type="protein sequence ID" value="CDI02006.1"/>
    <property type="molecule type" value="Genomic_DNA"/>
</dbReference>
<reference evidence="2" key="1">
    <citation type="submission" date="2013-07" db="EMBL/GenBank/DDBJ databases">
        <authorList>
            <person name="McIlroy S."/>
        </authorList>
    </citation>
    <scope>NUCLEOTIDE SEQUENCE [LARGE SCALE GENOMIC DNA]</scope>
    <source>
        <strain evidence="2">Run_A_D11</strain>
    </source>
</reference>
<reference evidence="2" key="2">
    <citation type="submission" date="2014-03" db="EMBL/GenBank/DDBJ databases">
        <title>Candidatus Competibacter-lineage genomes retrieved from metagenomes reveal functional metabolic diversity.</title>
        <authorList>
            <person name="McIlroy S.J."/>
            <person name="Albertsen M."/>
            <person name="Andresen E.K."/>
            <person name="Saunders A.M."/>
            <person name="Kristiansen R."/>
            <person name="Stokholm-Bjerregaard M."/>
            <person name="Nielsen K.L."/>
            <person name="Nielsen P.H."/>
        </authorList>
    </citation>
    <scope>NUCLEOTIDE SEQUENCE</scope>
    <source>
        <strain evidence="2">Run_A_D11</strain>
    </source>
</reference>
<dbReference type="AlphaFoldDB" id="W6M350"/>
<evidence type="ECO:0000313" key="3">
    <source>
        <dbReference type="Proteomes" id="UP000035760"/>
    </source>
</evidence>
<protein>
    <recommendedName>
        <fullName evidence="1">Phasin domain-containing protein</fullName>
    </recommendedName>
</protein>
<dbReference type="Proteomes" id="UP000035760">
    <property type="component" value="Unassembled WGS sequence"/>
</dbReference>